<dbReference type="PANTHER" id="PTHR34701:SF1">
    <property type="entry name" value="TRANSCRIPTIONAL REGULATOR MRAZ"/>
    <property type="match status" value="1"/>
</dbReference>
<dbReference type="InterPro" id="IPR020603">
    <property type="entry name" value="MraZ_dom"/>
</dbReference>
<dbReference type="Pfam" id="PF02381">
    <property type="entry name" value="MraZ"/>
    <property type="match status" value="2"/>
</dbReference>
<evidence type="ECO:0000313" key="9">
    <source>
        <dbReference type="EMBL" id="HIU49433.1"/>
    </source>
</evidence>
<dbReference type="GO" id="GO:0003700">
    <property type="term" value="F:DNA-binding transcription factor activity"/>
    <property type="evidence" value="ECO:0007669"/>
    <property type="project" value="UniProtKB-UniRule"/>
</dbReference>
<dbReference type="InterPro" id="IPR037914">
    <property type="entry name" value="SpoVT-AbrB_sf"/>
</dbReference>
<evidence type="ECO:0000256" key="7">
    <source>
        <dbReference type="HAMAP-Rule" id="MF_01008"/>
    </source>
</evidence>
<dbReference type="GO" id="GO:0000976">
    <property type="term" value="F:transcription cis-regulatory region binding"/>
    <property type="evidence" value="ECO:0007669"/>
    <property type="project" value="TreeGrafter"/>
</dbReference>
<name>A0A9D1S7M1_9FIRM</name>
<keyword evidence="6 7" id="KW-0804">Transcription</keyword>
<keyword evidence="3" id="KW-0677">Repeat</keyword>
<keyword evidence="4 7" id="KW-0805">Transcription regulation</keyword>
<dbReference type="GO" id="GO:0009295">
    <property type="term" value="C:nucleoid"/>
    <property type="evidence" value="ECO:0007669"/>
    <property type="project" value="UniProtKB-SubCell"/>
</dbReference>
<protein>
    <recommendedName>
        <fullName evidence="1 7">Transcriptional regulator MraZ</fullName>
    </recommendedName>
</protein>
<keyword evidence="5 7" id="KW-0238">DNA-binding</keyword>
<accession>A0A9D1S7M1</accession>
<dbReference type="SUPFAM" id="SSF89447">
    <property type="entry name" value="AbrB/MazE/MraZ-like"/>
    <property type="match status" value="1"/>
</dbReference>
<feature type="domain" description="SpoVT-AbrB" evidence="8">
    <location>
        <begin position="74"/>
        <end position="117"/>
    </location>
</feature>
<dbReference type="InterPro" id="IPR035642">
    <property type="entry name" value="MraZ_N"/>
</dbReference>
<evidence type="ECO:0000313" key="10">
    <source>
        <dbReference type="Proteomes" id="UP000824118"/>
    </source>
</evidence>
<comment type="similarity">
    <text evidence="7">Belongs to the MraZ family.</text>
</comment>
<evidence type="ECO:0000256" key="1">
    <source>
        <dbReference type="ARBA" id="ARBA00013860"/>
    </source>
</evidence>
<gene>
    <name evidence="7 9" type="primary">mraZ</name>
    <name evidence="9" type="ORF">IAD22_00250</name>
</gene>
<evidence type="ECO:0000256" key="5">
    <source>
        <dbReference type="ARBA" id="ARBA00023125"/>
    </source>
</evidence>
<comment type="subunit">
    <text evidence="7">Forms oligomers.</text>
</comment>
<dbReference type="PROSITE" id="PS51740">
    <property type="entry name" value="SPOVT_ABRB"/>
    <property type="match status" value="2"/>
</dbReference>
<organism evidence="9 10">
    <name type="scientific">Candidatus Limousia pullorum</name>
    <dbReference type="NCBI Taxonomy" id="2840860"/>
    <lineage>
        <taxon>Bacteria</taxon>
        <taxon>Bacillati</taxon>
        <taxon>Bacillota</taxon>
        <taxon>Clostridia</taxon>
        <taxon>Eubacteriales</taxon>
        <taxon>Oscillospiraceae</taxon>
        <taxon>Oscillospiraceae incertae sedis</taxon>
        <taxon>Candidatus Limousia</taxon>
    </lineage>
</organism>
<dbReference type="Proteomes" id="UP000824118">
    <property type="component" value="Unassembled WGS sequence"/>
</dbReference>
<evidence type="ECO:0000259" key="8">
    <source>
        <dbReference type="PROSITE" id="PS51740"/>
    </source>
</evidence>
<dbReference type="InterPro" id="IPR035644">
    <property type="entry name" value="MraZ_C"/>
</dbReference>
<dbReference type="InterPro" id="IPR007159">
    <property type="entry name" value="SpoVT-AbrB_dom"/>
</dbReference>
<dbReference type="AlphaFoldDB" id="A0A9D1S7M1"/>
<feature type="domain" description="SpoVT-AbrB" evidence="8">
    <location>
        <begin position="5"/>
        <end position="47"/>
    </location>
</feature>
<dbReference type="NCBIfam" id="TIGR00242">
    <property type="entry name" value="division/cell wall cluster transcriptional repressor MraZ"/>
    <property type="match status" value="1"/>
</dbReference>
<evidence type="ECO:0000256" key="4">
    <source>
        <dbReference type="ARBA" id="ARBA00023015"/>
    </source>
</evidence>
<dbReference type="PANTHER" id="PTHR34701">
    <property type="entry name" value="TRANSCRIPTIONAL REGULATOR MRAZ"/>
    <property type="match status" value="1"/>
</dbReference>
<evidence type="ECO:0000256" key="3">
    <source>
        <dbReference type="ARBA" id="ARBA00022737"/>
    </source>
</evidence>
<sequence length="139" mass="15767">MFSGMTNHSLDAKGRIILPLNFREQLGEKFFLTCGFEDCLQIMSTEHFHKLREQIAQLPGDKALALQYILIAPAVEVSPNSQGRIQIPQSLREKAGLEKDVTVVGMDSRIEIWDTVKLDAFIKKQKEQSIKEALELLKL</sequence>
<reference evidence="9" key="1">
    <citation type="submission" date="2020-10" db="EMBL/GenBank/DDBJ databases">
        <authorList>
            <person name="Gilroy R."/>
        </authorList>
    </citation>
    <scope>NUCLEOTIDE SEQUENCE</scope>
    <source>
        <strain evidence="9">ChiGjej1B1-1684</strain>
    </source>
</reference>
<reference evidence="9" key="2">
    <citation type="journal article" date="2021" name="PeerJ">
        <title>Extensive microbial diversity within the chicken gut microbiome revealed by metagenomics and culture.</title>
        <authorList>
            <person name="Gilroy R."/>
            <person name="Ravi A."/>
            <person name="Getino M."/>
            <person name="Pursley I."/>
            <person name="Horton D.L."/>
            <person name="Alikhan N.F."/>
            <person name="Baker D."/>
            <person name="Gharbi K."/>
            <person name="Hall N."/>
            <person name="Watson M."/>
            <person name="Adriaenssens E.M."/>
            <person name="Foster-Nyarko E."/>
            <person name="Jarju S."/>
            <person name="Secka A."/>
            <person name="Antonio M."/>
            <person name="Oren A."/>
            <person name="Chaudhuri R.R."/>
            <person name="La Ragione R."/>
            <person name="Hildebrand F."/>
            <person name="Pallen M.J."/>
        </authorList>
    </citation>
    <scope>NUCLEOTIDE SEQUENCE</scope>
    <source>
        <strain evidence="9">ChiGjej1B1-1684</strain>
    </source>
</reference>
<dbReference type="GO" id="GO:0005737">
    <property type="term" value="C:cytoplasm"/>
    <property type="evidence" value="ECO:0007669"/>
    <property type="project" value="UniProtKB-UniRule"/>
</dbReference>
<dbReference type="EMBL" id="DVNG01000003">
    <property type="protein sequence ID" value="HIU49433.1"/>
    <property type="molecule type" value="Genomic_DNA"/>
</dbReference>
<dbReference type="GO" id="GO:2000143">
    <property type="term" value="P:negative regulation of DNA-templated transcription initiation"/>
    <property type="evidence" value="ECO:0007669"/>
    <property type="project" value="TreeGrafter"/>
</dbReference>
<evidence type="ECO:0000256" key="2">
    <source>
        <dbReference type="ARBA" id="ARBA00022490"/>
    </source>
</evidence>
<comment type="subcellular location">
    <subcellularLocation>
        <location evidence="7">Cytoplasm</location>
        <location evidence="7">Nucleoid</location>
    </subcellularLocation>
</comment>
<dbReference type="InterPro" id="IPR038619">
    <property type="entry name" value="MraZ_sf"/>
</dbReference>
<dbReference type="CDD" id="cd16321">
    <property type="entry name" value="MraZ_C"/>
    <property type="match status" value="1"/>
</dbReference>
<keyword evidence="2 7" id="KW-0963">Cytoplasm</keyword>
<evidence type="ECO:0000256" key="6">
    <source>
        <dbReference type="ARBA" id="ARBA00023163"/>
    </source>
</evidence>
<dbReference type="CDD" id="cd16320">
    <property type="entry name" value="MraZ_N"/>
    <property type="match status" value="1"/>
</dbReference>
<dbReference type="HAMAP" id="MF_01008">
    <property type="entry name" value="MraZ"/>
    <property type="match status" value="1"/>
</dbReference>
<dbReference type="Gene3D" id="3.40.1550.20">
    <property type="entry name" value="Transcriptional regulator MraZ domain"/>
    <property type="match status" value="1"/>
</dbReference>
<dbReference type="InterPro" id="IPR003444">
    <property type="entry name" value="MraZ"/>
</dbReference>
<comment type="caution">
    <text evidence="9">The sequence shown here is derived from an EMBL/GenBank/DDBJ whole genome shotgun (WGS) entry which is preliminary data.</text>
</comment>
<proteinExistence type="inferred from homology"/>